<dbReference type="Gene3D" id="2.180.10.10">
    <property type="entry name" value="RHS repeat-associated core"/>
    <property type="match status" value="1"/>
</dbReference>
<dbReference type="Proteomes" id="UP000812961">
    <property type="component" value="Unassembled WGS sequence"/>
</dbReference>
<sequence length="273" mass="31764">MRTHPAVSLHAAMGMAILCLFTACGKTDVPPHGSASFCQIEKVEGTDYINSWTSNSTIEYNSAGNPVLRTRSDVATGNENERYRYDARNRLTDQITGYGRMEQGEDYWEWHRFKYQGNSDRPYMDSFYLVGIIGEHPIPRPGAPFLRMTVRFEYDAKGRIIKESSFDENGTQWNQATYEYNSQGNLERQITVYNEHGTIDTVYYPRYDNKINFLRTNKVWQFLTRDYSQNNTFPADSYNKYGLPLQFASANRGTRKFFLDVEYTDLKITYKCK</sequence>
<keyword evidence="3" id="KW-1185">Reference proteome</keyword>
<evidence type="ECO:0000313" key="2">
    <source>
        <dbReference type="EMBL" id="MBW8684253.1"/>
    </source>
</evidence>
<keyword evidence="1" id="KW-0732">Signal</keyword>
<dbReference type="RefSeq" id="WP_220249445.1">
    <property type="nucleotide sequence ID" value="NZ_JAICCF010000001.1"/>
</dbReference>
<dbReference type="EMBL" id="JAICCF010000001">
    <property type="protein sequence ID" value="MBW8684253.1"/>
    <property type="molecule type" value="Genomic_DNA"/>
</dbReference>
<feature type="chain" id="PRO_5047369885" description="YD repeat-containing protein" evidence="1">
    <location>
        <begin position="26"/>
        <end position="273"/>
    </location>
</feature>
<comment type="caution">
    <text evidence="2">The sequence shown here is derived from an EMBL/GenBank/DDBJ whole genome shotgun (WGS) entry which is preliminary data.</text>
</comment>
<evidence type="ECO:0000313" key="3">
    <source>
        <dbReference type="Proteomes" id="UP000812961"/>
    </source>
</evidence>
<proteinExistence type="predicted"/>
<accession>A0ABS7GCK8</accession>
<evidence type="ECO:0000256" key="1">
    <source>
        <dbReference type="SAM" id="SignalP"/>
    </source>
</evidence>
<feature type="signal peptide" evidence="1">
    <location>
        <begin position="1"/>
        <end position="25"/>
    </location>
</feature>
<gene>
    <name evidence="2" type="ORF">K1Y79_07910</name>
</gene>
<reference evidence="2 3" key="1">
    <citation type="submission" date="2021-08" db="EMBL/GenBank/DDBJ databases">
        <title>The genome sequence of Chitinophaga sp. B61.</title>
        <authorList>
            <person name="Zhang X."/>
        </authorList>
    </citation>
    <scope>NUCLEOTIDE SEQUENCE [LARGE SCALE GENOMIC DNA]</scope>
    <source>
        <strain evidence="2 3">B61</strain>
    </source>
</reference>
<dbReference type="PROSITE" id="PS51257">
    <property type="entry name" value="PROKAR_LIPOPROTEIN"/>
    <property type="match status" value="1"/>
</dbReference>
<name>A0ABS7GCK8_9BACT</name>
<organism evidence="2 3">
    <name type="scientific">Chitinophaga rhizophila</name>
    <dbReference type="NCBI Taxonomy" id="2866212"/>
    <lineage>
        <taxon>Bacteria</taxon>
        <taxon>Pseudomonadati</taxon>
        <taxon>Bacteroidota</taxon>
        <taxon>Chitinophagia</taxon>
        <taxon>Chitinophagales</taxon>
        <taxon>Chitinophagaceae</taxon>
        <taxon>Chitinophaga</taxon>
    </lineage>
</organism>
<protein>
    <recommendedName>
        <fullName evidence="4">YD repeat-containing protein</fullName>
    </recommendedName>
</protein>
<evidence type="ECO:0008006" key="4">
    <source>
        <dbReference type="Google" id="ProtNLM"/>
    </source>
</evidence>